<dbReference type="Proteomes" id="UP001418222">
    <property type="component" value="Unassembled WGS sequence"/>
</dbReference>
<evidence type="ECO:0000256" key="1">
    <source>
        <dbReference type="SAM" id="MobiDB-lite"/>
    </source>
</evidence>
<reference evidence="2 3" key="1">
    <citation type="journal article" date="2022" name="Nat. Plants">
        <title>Genomes of leafy and leafless Platanthera orchids illuminate the evolution of mycoheterotrophy.</title>
        <authorList>
            <person name="Li M.H."/>
            <person name="Liu K.W."/>
            <person name="Li Z."/>
            <person name="Lu H.C."/>
            <person name="Ye Q.L."/>
            <person name="Zhang D."/>
            <person name="Wang J.Y."/>
            <person name="Li Y.F."/>
            <person name="Zhong Z.M."/>
            <person name="Liu X."/>
            <person name="Yu X."/>
            <person name="Liu D.K."/>
            <person name="Tu X.D."/>
            <person name="Liu B."/>
            <person name="Hao Y."/>
            <person name="Liao X.Y."/>
            <person name="Jiang Y.T."/>
            <person name="Sun W.H."/>
            <person name="Chen J."/>
            <person name="Chen Y.Q."/>
            <person name="Ai Y."/>
            <person name="Zhai J.W."/>
            <person name="Wu S.S."/>
            <person name="Zhou Z."/>
            <person name="Hsiao Y.Y."/>
            <person name="Wu W.L."/>
            <person name="Chen Y.Y."/>
            <person name="Lin Y.F."/>
            <person name="Hsu J.L."/>
            <person name="Li C.Y."/>
            <person name="Wang Z.W."/>
            <person name="Zhao X."/>
            <person name="Zhong W.Y."/>
            <person name="Ma X.K."/>
            <person name="Ma L."/>
            <person name="Huang J."/>
            <person name="Chen G.Z."/>
            <person name="Huang M.Z."/>
            <person name="Huang L."/>
            <person name="Peng D.H."/>
            <person name="Luo Y.B."/>
            <person name="Zou S.Q."/>
            <person name="Chen S.P."/>
            <person name="Lan S."/>
            <person name="Tsai W.C."/>
            <person name="Van de Peer Y."/>
            <person name="Liu Z.J."/>
        </authorList>
    </citation>
    <scope>NUCLEOTIDE SEQUENCE [LARGE SCALE GENOMIC DNA]</scope>
    <source>
        <strain evidence="2">Lor287</strain>
    </source>
</reference>
<evidence type="ECO:0000313" key="2">
    <source>
        <dbReference type="EMBL" id="KAK8916108.1"/>
    </source>
</evidence>
<dbReference type="AlphaFoldDB" id="A0AAP0FUC9"/>
<gene>
    <name evidence="2" type="ORF">KSP39_PZI022293</name>
</gene>
<organism evidence="2 3">
    <name type="scientific">Platanthera zijinensis</name>
    <dbReference type="NCBI Taxonomy" id="2320716"/>
    <lineage>
        <taxon>Eukaryota</taxon>
        <taxon>Viridiplantae</taxon>
        <taxon>Streptophyta</taxon>
        <taxon>Embryophyta</taxon>
        <taxon>Tracheophyta</taxon>
        <taxon>Spermatophyta</taxon>
        <taxon>Magnoliopsida</taxon>
        <taxon>Liliopsida</taxon>
        <taxon>Asparagales</taxon>
        <taxon>Orchidaceae</taxon>
        <taxon>Orchidoideae</taxon>
        <taxon>Orchideae</taxon>
        <taxon>Orchidinae</taxon>
        <taxon>Platanthera</taxon>
    </lineage>
</organism>
<name>A0AAP0FUC9_9ASPA</name>
<evidence type="ECO:0000313" key="3">
    <source>
        <dbReference type="Proteomes" id="UP001418222"/>
    </source>
</evidence>
<comment type="caution">
    <text evidence="2">The sequence shown here is derived from an EMBL/GenBank/DDBJ whole genome shotgun (WGS) entry which is preliminary data.</text>
</comment>
<feature type="compositionally biased region" description="Acidic residues" evidence="1">
    <location>
        <begin position="70"/>
        <end position="82"/>
    </location>
</feature>
<dbReference type="EMBL" id="JBBWWQ010000020">
    <property type="protein sequence ID" value="KAK8916108.1"/>
    <property type="molecule type" value="Genomic_DNA"/>
</dbReference>
<protein>
    <submittedName>
        <fullName evidence="2">Uncharacterized protein</fullName>
    </submittedName>
</protein>
<keyword evidence="3" id="KW-1185">Reference proteome</keyword>
<sequence length="96" mass="10932">MYVRRQDSSIGFGAPVRANMKIGGLTNAAVTSSLLESFLKNDEFTFSQGLKLWLKQQEEVLPLLEEFQNEDSDLAEEEDESLNLEFFNQPTEPTEE</sequence>
<accession>A0AAP0FUC9</accession>
<proteinExistence type="predicted"/>
<feature type="region of interest" description="Disordered" evidence="1">
    <location>
        <begin position="70"/>
        <end position="96"/>
    </location>
</feature>